<feature type="non-terminal residue" evidence="6">
    <location>
        <position position="1"/>
    </location>
</feature>
<evidence type="ECO:0000256" key="1">
    <source>
        <dbReference type="ARBA" id="ARBA00022694"/>
    </source>
</evidence>
<organism evidence="6 7">
    <name type="scientific">Candidatus Onthomorpha intestinigallinarum</name>
    <dbReference type="NCBI Taxonomy" id="2840880"/>
    <lineage>
        <taxon>Bacteria</taxon>
        <taxon>Pseudomonadati</taxon>
        <taxon>Bacteroidota</taxon>
        <taxon>Bacteroidia</taxon>
        <taxon>Bacteroidales</taxon>
        <taxon>Candidatus Onthomorpha</taxon>
    </lineage>
</organism>
<dbReference type="GO" id="GO:0008033">
    <property type="term" value="P:tRNA processing"/>
    <property type="evidence" value="ECO:0007669"/>
    <property type="project" value="UniProtKB-KW"/>
</dbReference>
<sequence length="125" mass="14337">PKAERICSHVAIDRLFAEGGRFLCYPFSVRYLCERNVQSAELSVLINAPKRYQKLAVNRNKAKRIMREAYRLSKSSLQSFAADNKCRILLSIILISKDIPSFGTSRKKIEDILACIEKRLKDESD</sequence>
<dbReference type="GO" id="GO:0004526">
    <property type="term" value="F:ribonuclease P activity"/>
    <property type="evidence" value="ECO:0007669"/>
    <property type="project" value="InterPro"/>
</dbReference>
<name>A0A9D1RH56_9BACT</name>
<dbReference type="Gene3D" id="3.30.230.10">
    <property type="match status" value="1"/>
</dbReference>
<dbReference type="AlphaFoldDB" id="A0A9D1RH56"/>
<evidence type="ECO:0000313" key="6">
    <source>
        <dbReference type="EMBL" id="HIW88023.1"/>
    </source>
</evidence>
<protein>
    <submittedName>
        <fullName evidence="6">Ribonuclease P protein component</fullName>
    </submittedName>
</protein>
<dbReference type="EMBL" id="DXGG01000222">
    <property type="protein sequence ID" value="HIW88023.1"/>
    <property type="molecule type" value="Genomic_DNA"/>
</dbReference>
<evidence type="ECO:0000256" key="4">
    <source>
        <dbReference type="ARBA" id="ARBA00022801"/>
    </source>
</evidence>
<dbReference type="Pfam" id="PF00825">
    <property type="entry name" value="Ribonuclease_P"/>
    <property type="match status" value="1"/>
</dbReference>
<dbReference type="InterPro" id="IPR000100">
    <property type="entry name" value="RNase_P"/>
</dbReference>
<dbReference type="InterPro" id="IPR020568">
    <property type="entry name" value="Ribosomal_Su5_D2-typ_SF"/>
</dbReference>
<accession>A0A9D1RH56</accession>
<dbReference type="SUPFAM" id="SSF54211">
    <property type="entry name" value="Ribosomal protein S5 domain 2-like"/>
    <property type="match status" value="1"/>
</dbReference>
<keyword evidence="2" id="KW-0540">Nuclease</keyword>
<keyword evidence="1" id="KW-0819">tRNA processing</keyword>
<evidence type="ECO:0000256" key="5">
    <source>
        <dbReference type="ARBA" id="ARBA00022884"/>
    </source>
</evidence>
<proteinExistence type="predicted"/>
<evidence type="ECO:0000313" key="7">
    <source>
        <dbReference type="Proteomes" id="UP000824267"/>
    </source>
</evidence>
<comment type="caution">
    <text evidence="6">The sequence shown here is derived from an EMBL/GenBank/DDBJ whole genome shotgun (WGS) entry which is preliminary data.</text>
</comment>
<dbReference type="GO" id="GO:0000049">
    <property type="term" value="F:tRNA binding"/>
    <property type="evidence" value="ECO:0007669"/>
    <property type="project" value="InterPro"/>
</dbReference>
<reference evidence="6" key="2">
    <citation type="submission" date="2021-04" db="EMBL/GenBank/DDBJ databases">
        <authorList>
            <person name="Gilroy R."/>
        </authorList>
    </citation>
    <scope>NUCLEOTIDE SEQUENCE</scope>
    <source>
        <strain evidence="6">Gambia16-930</strain>
    </source>
</reference>
<keyword evidence="4" id="KW-0378">Hydrolase</keyword>
<dbReference type="InterPro" id="IPR014721">
    <property type="entry name" value="Ribsml_uS5_D2-typ_fold_subgr"/>
</dbReference>
<evidence type="ECO:0000256" key="3">
    <source>
        <dbReference type="ARBA" id="ARBA00022759"/>
    </source>
</evidence>
<reference evidence="6" key="1">
    <citation type="journal article" date="2021" name="PeerJ">
        <title>Extensive microbial diversity within the chicken gut microbiome revealed by metagenomics and culture.</title>
        <authorList>
            <person name="Gilroy R."/>
            <person name="Ravi A."/>
            <person name="Getino M."/>
            <person name="Pursley I."/>
            <person name="Horton D.L."/>
            <person name="Alikhan N.F."/>
            <person name="Baker D."/>
            <person name="Gharbi K."/>
            <person name="Hall N."/>
            <person name="Watson M."/>
            <person name="Adriaenssens E.M."/>
            <person name="Foster-Nyarko E."/>
            <person name="Jarju S."/>
            <person name="Secka A."/>
            <person name="Antonio M."/>
            <person name="Oren A."/>
            <person name="Chaudhuri R.R."/>
            <person name="La Ragione R."/>
            <person name="Hildebrand F."/>
            <person name="Pallen M.J."/>
        </authorList>
    </citation>
    <scope>NUCLEOTIDE SEQUENCE</scope>
    <source>
        <strain evidence="6">Gambia16-930</strain>
    </source>
</reference>
<keyword evidence="3" id="KW-0255">Endonuclease</keyword>
<gene>
    <name evidence="6" type="ORF">IAC47_07130</name>
</gene>
<keyword evidence="5" id="KW-0694">RNA-binding</keyword>
<evidence type="ECO:0000256" key="2">
    <source>
        <dbReference type="ARBA" id="ARBA00022722"/>
    </source>
</evidence>
<dbReference type="Proteomes" id="UP000824267">
    <property type="component" value="Unassembled WGS sequence"/>
</dbReference>